<name>A0ABT0VHD4_9LACO</name>
<protein>
    <submittedName>
        <fullName evidence="2">DegV family protein</fullName>
    </submittedName>
</protein>
<keyword evidence="1" id="KW-0446">Lipid-binding</keyword>
<proteinExistence type="predicted"/>
<reference evidence="2" key="1">
    <citation type="submission" date="2021-04" db="EMBL/GenBank/DDBJ databases">
        <title>Taxonomic assessment of Weissella genus.</title>
        <authorList>
            <person name="Fanelli F."/>
            <person name="Chieffi D."/>
            <person name="Dell'Aquila A."/>
            <person name="Gyu-Sung C."/>
            <person name="Franz C.M.A.P."/>
            <person name="Fusco V."/>
        </authorList>
    </citation>
    <scope>NUCLEOTIDE SEQUENCE</scope>
    <source>
        <strain evidence="2">LMG 25373</strain>
    </source>
</reference>
<dbReference type="RefSeq" id="WP_205144347.1">
    <property type="nucleotide sequence ID" value="NZ_JAFBDN010000035.1"/>
</dbReference>
<evidence type="ECO:0000256" key="1">
    <source>
        <dbReference type="ARBA" id="ARBA00023121"/>
    </source>
</evidence>
<dbReference type="EMBL" id="JAGMVS010000059">
    <property type="protein sequence ID" value="MCM2437220.1"/>
    <property type="molecule type" value="Genomic_DNA"/>
</dbReference>
<dbReference type="PANTHER" id="PTHR33434:SF8">
    <property type="entry name" value="DEGV DOMAIN-CONTAINING PROTEIN SPR1019"/>
    <property type="match status" value="1"/>
</dbReference>
<sequence length="286" mass="31073">MTKIKIVTDSSVQLTPEEISENNISIIPLSVEINETNYVDGVDITREEIVTFLKKGQIPKTSQPAIGKMVETFNQLGADGSHIIAIMMSDTLSGTYQTAVNARDLADTDVTVINSKSTDRGLAFQVLAAAADAKNGKSVTEIVAHCTDIKERTEISVLIDNLDALVQGGRLNRFAGALTNLLNIKIVVKLLEDGLHIVYKGRSRKSLLKYAREIHAAHTTNKIQKLSLSNVDTDAAFLDSLETEILDEQLPEPILRRLTSPIIMAHTGVNAVGVITLSTEKVDEAV</sequence>
<dbReference type="Gene3D" id="3.30.1180.10">
    <property type="match status" value="1"/>
</dbReference>
<comment type="caution">
    <text evidence="2">The sequence shown here is derived from an EMBL/GenBank/DDBJ whole genome shotgun (WGS) entry which is preliminary data.</text>
</comment>
<dbReference type="Gene3D" id="3.40.50.10170">
    <property type="match status" value="1"/>
</dbReference>
<keyword evidence="3" id="KW-1185">Reference proteome</keyword>
<dbReference type="InterPro" id="IPR050270">
    <property type="entry name" value="DegV_domain_contain"/>
</dbReference>
<dbReference type="PANTHER" id="PTHR33434">
    <property type="entry name" value="DEGV DOMAIN-CONTAINING PROTEIN DR_1986-RELATED"/>
    <property type="match status" value="1"/>
</dbReference>
<evidence type="ECO:0000313" key="3">
    <source>
        <dbReference type="Proteomes" id="UP001057481"/>
    </source>
</evidence>
<gene>
    <name evidence="2" type="ORF">KAK10_04755</name>
</gene>
<dbReference type="Pfam" id="PF02645">
    <property type="entry name" value="DegV"/>
    <property type="match status" value="1"/>
</dbReference>
<accession>A0ABT0VHD4</accession>
<dbReference type="InterPro" id="IPR003797">
    <property type="entry name" value="DegV"/>
</dbReference>
<organism evidence="2 3">
    <name type="scientific">Periweissella beninensis</name>
    <dbReference type="NCBI Taxonomy" id="504936"/>
    <lineage>
        <taxon>Bacteria</taxon>
        <taxon>Bacillati</taxon>
        <taxon>Bacillota</taxon>
        <taxon>Bacilli</taxon>
        <taxon>Lactobacillales</taxon>
        <taxon>Lactobacillaceae</taxon>
        <taxon>Periweissella</taxon>
    </lineage>
</organism>
<dbReference type="PROSITE" id="PS51482">
    <property type="entry name" value="DEGV"/>
    <property type="match status" value="1"/>
</dbReference>
<evidence type="ECO:0000313" key="2">
    <source>
        <dbReference type="EMBL" id="MCM2437220.1"/>
    </source>
</evidence>
<dbReference type="InterPro" id="IPR043168">
    <property type="entry name" value="DegV_C"/>
</dbReference>
<dbReference type="Proteomes" id="UP001057481">
    <property type="component" value="Unassembled WGS sequence"/>
</dbReference>
<dbReference type="NCBIfam" id="TIGR00762">
    <property type="entry name" value="DegV"/>
    <property type="match status" value="1"/>
</dbReference>
<dbReference type="SUPFAM" id="SSF82549">
    <property type="entry name" value="DAK1/DegV-like"/>
    <property type="match status" value="1"/>
</dbReference>